<dbReference type="SUPFAM" id="SSF51556">
    <property type="entry name" value="Metallo-dependent hydrolases"/>
    <property type="match status" value="1"/>
</dbReference>
<dbReference type="InterPro" id="IPR051781">
    <property type="entry name" value="Metallo-dep_Hydrolase"/>
</dbReference>
<name>A0A4R8QHI9_9PEZI</name>
<dbReference type="GO" id="GO:0016810">
    <property type="term" value="F:hydrolase activity, acting on carbon-nitrogen (but not peptide) bonds"/>
    <property type="evidence" value="ECO:0007669"/>
    <property type="project" value="InterPro"/>
</dbReference>
<dbReference type="InterPro" id="IPR057744">
    <property type="entry name" value="OTAase-like"/>
</dbReference>
<feature type="compositionally biased region" description="Low complexity" evidence="1">
    <location>
        <begin position="11"/>
        <end position="25"/>
    </location>
</feature>
<dbReference type="Gene3D" id="3.20.20.140">
    <property type="entry name" value="Metal-dependent hydrolases"/>
    <property type="match status" value="1"/>
</dbReference>
<dbReference type="AlphaFoldDB" id="A0A4R8QHI9"/>
<feature type="region of interest" description="Disordered" evidence="1">
    <location>
        <begin position="1"/>
        <end position="37"/>
    </location>
</feature>
<keyword evidence="4" id="KW-1185">Reference proteome</keyword>
<sequence length="460" mass="48732">MRVPYRPPPEASSAPTSAAAAPETTQHNTMEPQSHQPELVAESTATIITADLLIPGRGEPIYGAAVVIKNDKIAFVGAQETLPEKYRSTEPVHVPVVMPGLWDVHVHYLGLDVVTSIAGGLYQFLPGSGALIGAVTVEDLESTLMAGYTSVRELGGYGGDLVPGIEKGRLVGPNVYSSVAAMSISGGHGDEHDAPIESVLRFAKCGGPCSIADGPDECTRQVRLLVRRGARCIKVCSSGGVLSLLDDPEDRQFSDAELKAIVEEAARSRRSVAAHAIGKAGILAALRAGVKSIEHGMYLDDEVADVMLEQDAIFVPTHHIVTSLAKDTSQLPPVIARKVEKLVQKAIDSYRLAIKRGVKIALGTDTASSVRSNDIAHGNNAKELYWAVKNGMSPLQAIEAATANAPEVLGGMAPLSGQLREGFDADLIAVAKSPLEDIEILTRKESITHVWKGGKLFKSP</sequence>
<reference evidence="3 4" key="1">
    <citation type="submission" date="2018-11" db="EMBL/GenBank/DDBJ databases">
        <title>Genome sequence and assembly of Colletotrichum spinosum.</title>
        <authorList>
            <person name="Gan P."/>
            <person name="Shirasu K."/>
        </authorList>
    </citation>
    <scope>NUCLEOTIDE SEQUENCE [LARGE SCALE GENOMIC DNA]</scope>
    <source>
        <strain evidence="3 4">CBS 515.97</strain>
    </source>
</reference>
<dbReference type="Pfam" id="PF01979">
    <property type="entry name" value="Amidohydro_1"/>
    <property type="match status" value="1"/>
</dbReference>
<dbReference type="Proteomes" id="UP000295083">
    <property type="component" value="Unassembled WGS sequence"/>
</dbReference>
<protein>
    <recommendedName>
        <fullName evidence="2">Amidohydrolase-related domain-containing protein</fullName>
    </recommendedName>
</protein>
<dbReference type="InterPro" id="IPR032466">
    <property type="entry name" value="Metal_Hydrolase"/>
</dbReference>
<dbReference type="PANTHER" id="PTHR43135:SF3">
    <property type="entry name" value="ALPHA-D-RIBOSE 1-METHYLPHOSPHONATE 5-TRIPHOSPHATE DIPHOSPHATASE"/>
    <property type="match status" value="1"/>
</dbReference>
<evidence type="ECO:0000256" key="1">
    <source>
        <dbReference type="SAM" id="MobiDB-lite"/>
    </source>
</evidence>
<dbReference type="CDD" id="cd01299">
    <property type="entry name" value="Met_dep_hydrolase_A"/>
    <property type="match status" value="1"/>
</dbReference>
<organism evidence="3 4">
    <name type="scientific">Colletotrichum spinosum</name>
    <dbReference type="NCBI Taxonomy" id="1347390"/>
    <lineage>
        <taxon>Eukaryota</taxon>
        <taxon>Fungi</taxon>
        <taxon>Dikarya</taxon>
        <taxon>Ascomycota</taxon>
        <taxon>Pezizomycotina</taxon>
        <taxon>Sordariomycetes</taxon>
        <taxon>Hypocreomycetidae</taxon>
        <taxon>Glomerellales</taxon>
        <taxon>Glomerellaceae</taxon>
        <taxon>Colletotrichum</taxon>
        <taxon>Colletotrichum orbiculare species complex</taxon>
    </lineage>
</organism>
<comment type="caution">
    <text evidence="3">The sequence shown here is derived from an EMBL/GenBank/DDBJ whole genome shotgun (WGS) entry which is preliminary data.</text>
</comment>
<feature type="domain" description="Amidohydrolase-related" evidence="2">
    <location>
        <begin position="96"/>
        <end position="456"/>
    </location>
</feature>
<dbReference type="Gene3D" id="2.30.40.10">
    <property type="entry name" value="Urease, subunit C, domain 1"/>
    <property type="match status" value="1"/>
</dbReference>
<dbReference type="SUPFAM" id="SSF51338">
    <property type="entry name" value="Composite domain of metallo-dependent hydrolases"/>
    <property type="match status" value="2"/>
</dbReference>
<dbReference type="PANTHER" id="PTHR43135">
    <property type="entry name" value="ALPHA-D-RIBOSE 1-METHYLPHOSPHONATE 5-TRIPHOSPHATE DIPHOSPHATASE"/>
    <property type="match status" value="1"/>
</dbReference>
<evidence type="ECO:0000313" key="3">
    <source>
        <dbReference type="EMBL" id="TDZ38347.1"/>
    </source>
</evidence>
<feature type="compositionally biased region" description="Polar residues" evidence="1">
    <location>
        <begin position="26"/>
        <end position="36"/>
    </location>
</feature>
<dbReference type="InterPro" id="IPR006680">
    <property type="entry name" value="Amidohydro-rel"/>
</dbReference>
<gene>
    <name evidence="3" type="ORF">C8035_v007219</name>
</gene>
<evidence type="ECO:0000313" key="4">
    <source>
        <dbReference type="Proteomes" id="UP000295083"/>
    </source>
</evidence>
<feature type="compositionally biased region" description="Pro residues" evidence="1">
    <location>
        <begin position="1"/>
        <end position="10"/>
    </location>
</feature>
<accession>A0A4R8QHI9</accession>
<dbReference type="InterPro" id="IPR011059">
    <property type="entry name" value="Metal-dep_hydrolase_composite"/>
</dbReference>
<dbReference type="EMBL" id="QAPG01000017">
    <property type="protein sequence ID" value="TDZ38347.1"/>
    <property type="molecule type" value="Genomic_DNA"/>
</dbReference>
<evidence type="ECO:0000259" key="2">
    <source>
        <dbReference type="Pfam" id="PF01979"/>
    </source>
</evidence>
<proteinExistence type="predicted"/>